<dbReference type="GO" id="GO:0030313">
    <property type="term" value="C:cell envelope"/>
    <property type="evidence" value="ECO:0007669"/>
    <property type="project" value="UniProtKB-SubCell"/>
</dbReference>
<evidence type="ECO:0000256" key="1">
    <source>
        <dbReference type="ARBA" id="ARBA00004196"/>
    </source>
</evidence>
<feature type="domain" description="YknX-like C-terminal permuted SH3-like" evidence="3">
    <location>
        <begin position="161"/>
        <end position="227"/>
    </location>
</feature>
<evidence type="ECO:0000256" key="2">
    <source>
        <dbReference type="ARBA" id="ARBA00023054"/>
    </source>
</evidence>
<comment type="subcellular location">
    <subcellularLocation>
        <location evidence="1">Cell envelope</location>
    </subcellularLocation>
</comment>
<dbReference type="eggNOG" id="COG0845">
    <property type="taxonomic scope" value="Bacteria"/>
</dbReference>
<dbReference type="Proteomes" id="UP000015347">
    <property type="component" value="Unassembled WGS sequence"/>
</dbReference>
<dbReference type="InterPro" id="IPR058637">
    <property type="entry name" value="YknX-like_C"/>
</dbReference>
<name>S9Q7S2_9RHOB</name>
<gene>
    <name evidence="4" type="ORF">Salmuc_03212</name>
</gene>
<dbReference type="PANTHER" id="PTHR32347">
    <property type="entry name" value="EFFLUX SYSTEM COMPONENT YKNX-RELATED"/>
    <property type="match status" value="1"/>
</dbReference>
<dbReference type="Gene3D" id="2.40.420.20">
    <property type="match status" value="1"/>
</dbReference>
<reference evidence="5" key="1">
    <citation type="journal article" date="2014" name="Stand. Genomic Sci.">
        <title>Genome sequence of the exopolysaccharide-producing Salipiger mucosus type strain (DSM 16094(T)), a moderately halophilic member of the Roseobacter clade.</title>
        <authorList>
            <person name="Riedel T."/>
            <person name="Spring S."/>
            <person name="Fiebig A."/>
            <person name="Petersen J."/>
            <person name="Kyrpides N.C."/>
            <person name="Goker M."/>
            <person name="Klenk H.P."/>
        </authorList>
    </citation>
    <scope>NUCLEOTIDE SEQUENCE [LARGE SCALE GENOMIC DNA]</scope>
    <source>
        <strain evidence="5">DSM 16094</strain>
    </source>
</reference>
<dbReference type="STRING" id="1123237.Salmuc_03212"/>
<evidence type="ECO:0000313" key="4">
    <source>
        <dbReference type="EMBL" id="EPX75633.1"/>
    </source>
</evidence>
<proteinExistence type="predicted"/>
<dbReference type="HOGENOM" id="CLU_018816_14_5_5"/>
<dbReference type="AlphaFoldDB" id="S9Q7S2"/>
<dbReference type="EMBL" id="APVH01000071">
    <property type="protein sequence ID" value="EPX75633.1"/>
    <property type="molecule type" value="Genomic_DNA"/>
</dbReference>
<protein>
    <recommendedName>
        <fullName evidence="3">YknX-like C-terminal permuted SH3-like domain-containing protein</fullName>
    </recommendedName>
</protein>
<dbReference type="PANTHER" id="PTHR32347:SF29">
    <property type="entry name" value="UPF0194 MEMBRANE PROTEIN YBHG"/>
    <property type="match status" value="1"/>
</dbReference>
<comment type="caution">
    <text evidence="4">The sequence shown here is derived from an EMBL/GenBank/DDBJ whole genome shotgun (WGS) entry which is preliminary data.</text>
</comment>
<keyword evidence="2" id="KW-0175">Coiled coil</keyword>
<keyword evidence="5" id="KW-1185">Reference proteome</keyword>
<dbReference type="Pfam" id="PF25989">
    <property type="entry name" value="YknX_C"/>
    <property type="match status" value="1"/>
</dbReference>
<accession>S9Q7S2</accession>
<evidence type="ECO:0000259" key="3">
    <source>
        <dbReference type="Pfam" id="PF25989"/>
    </source>
</evidence>
<organism evidence="4 5">
    <name type="scientific">Salipiger mucosus DSM 16094</name>
    <dbReference type="NCBI Taxonomy" id="1123237"/>
    <lineage>
        <taxon>Bacteria</taxon>
        <taxon>Pseudomonadati</taxon>
        <taxon>Pseudomonadota</taxon>
        <taxon>Alphaproteobacteria</taxon>
        <taxon>Rhodobacterales</taxon>
        <taxon>Roseobacteraceae</taxon>
        <taxon>Salipiger</taxon>
    </lineage>
</organism>
<sequence>MAMREAEVSNAQAQLIGFDGPATSAAIGGALAEDIPLVAPISGQILQVIQESETILPAGAPVIEVGDVAGDLEVVAELISSDAVQVAPGDRAIVADWGGDPLAAEVTRVAPRGETKVSALGVEEQRVTVTARFTGPLEARAGLGHGFRVVLRIVTWESDEALRLPSSALFRNGGDWAVFRAVEGRAVLTPVATGPGNGTATQVVSGLDEGARVVLYPGADLVDGARIAPRGGA</sequence>
<dbReference type="InterPro" id="IPR050465">
    <property type="entry name" value="UPF0194_transport"/>
</dbReference>
<evidence type="ECO:0000313" key="5">
    <source>
        <dbReference type="Proteomes" id="UP000015347"/>
    </source>
</evidence>